<comment type="caution">
    <text evidence="1">The sequence shown here is derived from an EMBL/GenBank/DDBJ whole genome shotgun (WGS) entry which is preliminary data.</text>
</comment>
<organism evidence="1 2">
    <name type="scientific">Lithocarpus litseifolius</name>
    <dbReference type="NCBI Taxonomy" id="425828"/>
    <lineage>
        <taxon>Eukaryota</taxon>
        <taxon>Viridiplantae</taxon>
        <taxon>Streptophyta</taxon>
        <taxon>Embryophyta</taxon>
        <taxon>Tracheophyta</taxon>
        <taxon>Spermatophyta</taxon>
        <taxon>Magnoliopsida</taxon>
        <taxon>eudicotyledons</taxon>
        <taxon>Gunneridae</taxon>
        <taxon>Pentapetalae</taxon>
        <taxon>rosids</taxon>
        <taxon>fabids</taxon>
        <taxon>Fagales</taxon>
        <taxon>Fagaceae</taxon>
        <taxon>Lithocarpus</taxon>
    </lineage>
</organism>
<sequence>MFCNEHSTLNSNRFTIIVIDIILYHGRPLNNANANKGLPFEGLGIKCYCTQIDRRLKALGELKMIVMEELCVNLVMHNIQITYRSLQEVLKHRINYKYMAMEAEKHVKIMFDQMERITQVSAIELYIKLEPCVDVGVEEIQQTTTSLHVTVSDAQYEYFTHVENDDDDDDDNNDYIDETAINGENFVDRDEYEERIEREDFERDIDDDEIFDHSKTDADNDAKQKAIWKIFGNWEEFYQRLQKLLLAYVD</sequence>
<evidence type="ECO:0000313" key="2">
    <source>
        <dbReference type="Proteomes" id="UP001459277"/>
    </source>
</evidence>
<reference evidence="1 2" key="1">
    <citation type="submission" date="2024-01" db="EMBL/GenBank/DDBJ databases">
        <title>A telomere-to-telomere, gap-free genome of sweet tea (Lithocarpus litseifolius).</title>
        <authorList>
            <person name="Zhou J."/>
        </authorList>
    </citation>
    <scope>NUCLEOTIDE SEQUENCE [LARGE SCALE GENOMIC DNA]</scope>
    <source>
        <strain evidence="1">Zhou-2022a</strain>
        <tissue evidence="1">Leaf</tissue>
    </source>
</reference>
<gene>
    <name evidence="1" type="ORF">SO802_003124</name>
</gene>
<keyword evidence="2" id="KW-1185">Reference proteome</keyword>
<dbReference type="AlphaFoldDB" id="A0AAW2E395"/>
<protein>
    <submittedName>
        <fullName evidence="1">Uncharacterized protein</fullName>
    </submittedName>
</protein>
<dbReference type="Proteomes" id="UP001459277">
    <property type="component" value="Unassembled WGS sequence"/>
</dbReference>
<accession>A0AAW2E395</accession>
<proteinExistence type="predicted"/>
<dbReference type="EMBL" id="JAZDWU010000001">
    <property type="protein sequence ID" value="KAL0016055.1"/>
    <property type="molecule type" value="Genomic_DNA"/>
</dbReference>
<name>A0AAW2E395_9ROSI</name>
<evidence type="ECO:0000313" key="1">
    <source>
        <dbReference type="EMBL" id="KAL0016055.1"/>
    </source>
</evidence>